<dbReference type="Pfam" id="PF02922">
    <property type="entry name" value="CBM_48"/>
    <property type="match status" value="1"/>
</dbReference>
<evidence type="ECO:0000256" key="5">
    <source>
        <dbReference type="ARBA" id="ARBA00022600"/>
    </source>
</evidence>
<dbReference type="SUPFAM" id="SSF51011">
    <property type="entry name" value="Glycosyl hydrolase domain"/>
    <property type="match status" value="1"/>
</dbReference>
<keyword evidence="7 10" id="KW-0808">Transferase</keyword>
<dbReference type="Pfam" id="PF00128">
    <property type="entry name" value="Alpha-amylase"/>
    <property type="match status" value="2"/>
</dbReference>
<name>A0A1M7NW13_9BACI</name>
<dbReference type="SUPFAM" id="SSF81296">
    <property type="entry name" value="E set domains"/>
    <property type="match status" value="1"/>
</dbReference>
<dbReference type="Gene3D" id="2.60.40.1180">
    <property type="entry name" value="Golgi alpha-mannosidase II"/>
    <property type="match status" value="1"/>
</dbReference>
<dbReference type="Proteomes" id="UP000184184">
    <property type="component" value="Unassembled WGS sequence"/>
</dbReference>
<dbReference type="InterPro" id="IPR044143">
    <property type="entry name" value="GlgB_N_E_set_prok"/>
</dbReference>
<dbReference type="InterPro" id="IPR013780">
    <property type="entry name" value="Glyco_hydro_b"/>
</dbReference>
<dbReference type="InterPro" id="IPR006407">
    <property type="entry name" value="GlgB"/>
</dbReference>
<sequence length="630" mass="74019">MNLYTNDLDIYLYHQGTHYHSYKFLGCHPREKGYQFTVWAPNASVVEITGDFNDWTGKDHQLQRVSKNGLWSGYYSNIPPNSAYKYQITPKNGPAFLKADPYAFQAELRPLTASLTPSHDKYMWNDQKWESNKKNYNPYESPILIYELHLGSWKTKEDGSYYSYRELVNELIPYVRKLNVTHIELLPIAEHPLDISWGYQTTGYYAPTSRYGTPSDLKFFIDQCHQHNIGVIIDWVPGHFCKDEQGLRQFDGEPLYEYKDPKKAEKRSWGTLTFDFGRPEVQSFLISNAIYWMEEFHVDGLRVDAVASMTYLNFDRDDNEEKLKNGLGGDQNLEAIAFLKKLNEVVFEFFPHALMMAEDSSDLPKISHPTDHGGLGFNFKWNMGWMNDLLTYMEYDPVYRKWHHNLLTFSMMYNYSENFVLPLSHDEVVHGKRSLLNKMPGDQWQQFANLRLLFGYMIVHPGKKLIFMGGEFGQYIEWRDQHQLDWLLFDFPLHESLFHYTKTLFHFYLHQPALYKYDHKPNGFQWIDADNNDQSILIFLRKTSNESEDLLVICNFTPEVYHGFKVGVPYAGAYKEIFNSDAACFGGSDQRNFFLHEPIFEEWHHQKQHIKVTIPPLAVSVFQKIEEGFL</sequence>
<dbReference type="PANTHER" id="PTHR43651">
    <property type="entry name" value="1,4-ALPHA-GLUCAN-BRANCHING ENZYME"/>
    <property type="match status" value="1"/>
</dbReference>
<keyword evidence="14" id="KW-1185">Reference proteome</keyword>
<dbReference type="GO" id="GO:0005978">
    <property type="term" value="P:glycogen biosynthetic process"/>
    <property type="evidence" value="ECO:0007669"/>
    <property type="project" value="UniProtKB-UniRule"/>
</dbReference>
<comment type="catalytic activity">
    <reaction evidence="1 10">
        <text>Transfers a segment of a (1-&gt;4)-alpha-D-glucan chain to a primary hydroxy group in a similar glucan chain.</text>
        <dbReference type="EC" id="2.4.1.18"/>
    </reaction>
</comment>
<protein>
    <recommendedName>
        <fullName evidence="10">1,4-alpha-glucan branching enzyme GlgB</fullName>
        <ecNumber evidence="10">2.4.1.18</ecNumber>
    </recommendedName>
    <alternativeName>
        <fullName evidence="10">1,4-alpha-D-glucan:1,4-alpha-D-glucan 6-glucosyl-transferase</fullName>
    </alternativeName>
    <alternativeName>
        <fullName evidence="10">Alpha-(1-&gt;4)-glucan branching enzyme</fullName>
    </alternativeName>
    <alternativeName>
        <fullName evidence="10">Glycogen branching enzyme</fullName>
        <shortName evidence="10">BE</shortName>
    </alternativeName>
</protein>
<reference evidence="13 14" key="1">
    <citation type="submission" date="2016-11" db="EMBL/GenBank/DDBJ databases">
        <authorList>
            <person name="Jaros S."/>
            <person name="Januszkiewicz K."/>
            <person name="Wedrychowicz H."/>
        </authorList>
    </citation>
    <scope>NUCLEOTIDE SEQUENCE [LARGE SCALE GENOMIC DNA]</scope>
    <source>
        <strain evidence="13 14">CGMCC 1.10681</strain>
    </source>
</reference>
<evidence type="ECO:0000256" key="2">
    <source>
        <dbReference type="ARBA" id="ARBA00002953"/>
    </source>
</evidence>
<dbReference type="PIRSF" id="PIRSF000463">
    <property type="entry name" value="GlgB"/>
    <property type="match status" value="1"/>
</dbReference>
<dbReference type="InterPro" id="IPR004193">
    <property type="entry name" value="Glyco_hydro_13_N"/>
</dbReference>
<feature type="active site" description="Nucleophile" evidence="10 11">
    <location>
        <position position="304"/>
    </location>
</feature>
<dbReference type="Gene3D" id="2.60.40.10">
    <property type="entry name" value="Immunoglobulins"/>
    <property type="match status" value="1"/>
</dbReference>
<feature type="domain" description="Glycosyl hydrolase family 13 catalytic" evidence="12">
    <location>
        <begin position="147"/>
        <end position="490"/>
    </location>
</feature>
<evidence type="ECO:0000256" key="7">
    <source>
        <dbReference type="ARBA" id="ARBA00022679"/>
    </source>
</evidence>
<dbReference type="Pfam" id="PF02806">
    <property type="entry name" value="Alpha-amylase_C"/>
    <property type="match status" value="1"/>
</dbReference>
<dbReference type="InterPro" id="IPR013783">
    <property type="entry name" value="Ig-like_fold"/>
</dbReference>
<dbReference type="FunFam" id="3.20.20.80:FF:000003">
    <property type="entry name" value="1,4-alpha-glucan branching enzyme GlgB"/>
    <property type="match status" value="1"/>
</dbReference>
<evidence type="ECO:0000256" key="4">
    <source>
        <dbReference type="ARBA" id="ARBA00009000"/>
    </source>
</evidence>
<organism evidence="13 14">
    <name type="scientific">Gracilibacillus kekensis</name>
    <dbReference type="NCBI Taxonomy" id="1027249"/>
    <lineage>
        <taxon>Bacteria</taxon>
        <taxon>Bacillati</taxon>
        <taxon>Bacillota</taxon>
        <taxon>Bacilli</taxon>
        <taxon>Bacillales</taxon>
        <taxon>Bacillaceae</taxon>
        <taxon>Gracilibacillus</taxon>
    </lineage>
</organism>
<evidence type="ECO:0000259" key="12">
    <source>
        <dbReference type="SMART" id="SM00642"/>
    </source>
</evidence>
<dbReference type="AlphaFoldDB" id="A0A1M7NW13"/>
<evidence type="ECO:0000256" key="6">
    <source>
        <dbReference type="ARBA" id="ARBA00022676"/>
    </source>
</evidence>
<dbReference type="GO" id="GO:0005829">
    <property type="term" value="C:cytosol"/>
    <property type="evidence" value="ECO:0007669"/>
    <property type="project" value="TreeGrafter"/>
</dbReference>
<comment type="function">
    <text evidence="2 10">Catalyzes the formation of the alpha-1,6-glucosidic linkages in glycogen by scission of a 1,4-alpha-linked oligosaccharide from growing alpha-1,4-glucan chains and the subsequent attachment of the oligosaccharide to the alpha-1,6 position.</text>
</comment>
<accession>A0A1M7NW13</accession>
<evidence type="ECO:0000256" key="3">
    <source>
        <dbReference type="ARBA" id="ARBA00004964"/>
    </source>
</evidence>
<evidence type="ECO:0000256" key="1">
    <source>
        <dbReference type="ARBA" id="ARBA00000826"/>
    </source>
</evidence>
<comment type="similarity">
    <text evidence="4 10">Belongs to the glycosyl hydrolase 13 family. GlgB subfamily.</text>
</comment>
<evidence type="ECO:0000256" key="10">
    <source>
        <dbReference type="HAMAP-Rule" id="MF_00685"/>
    </source>
</evidence>
<dbReference type="NCBIfam" id="NF008967">
    <property type="entry name" value="PRK12313.1"/>
    <property type="match status" value="1"/>
</dbReference>
<evidence type="ECO:0000313" key="14">
    <source>
        <dbReference type="Proteomes" id="UP000184184"/>
    </source>
</evidence>
<dbReference type="InterPro" id="IPR037439">
    <property type="entry name" value="Branching_enzy"/>
</dbReference>
<gene>
    <name evidence="10" type="primary">glgB</name>
    <name evidence="13" type="ORF">SAMN05216179_1775</name>
</gene>
<dbReference type="SMART" id="SM00642">
    <property type="entry name" value="Aamy"/>
    <property type="match status" value="1"/>
</dbReference>
<dbReference type="EC" id="2.4.1.18" evidence="10"/>
<dbReference type="HAMAP" id="MF_00685">
    <property type="entry name" value="GlgB"/>
    <property type="match status" value="1"/>
</dbReference>
<evidence type="ECO:0000313" key="13">
    <source>
        <dbReference type="EMBL" id="SHN07786.1"/>
    </source>
</evidence>
<dbReference type="InterPro" id="IPR006048">
    <property type="entry name" value="A-amylase/branching_C"/>
</dbReference>
<evidence type="ECO:0000256" key="8">
    <source>
        <dbReference type="ARBA" id="ARBA00023056"/>
    </source>
</evidence>
<dbReference type="InterPro" id="IPR017853">
    <property type="entry name" value="GH"/>
</dbReference>
<evidence type="ECO:0000256" key="9">
    <source>
        <dbReference type="ARBA" id="ARBA00023277"/>
    </source>
</evidence>
<dbReference type="PANTHER" id="PTHR43651:SF3">
    <property type="entry name" value="1,4-ALPHA-GLUCAN-BRANCHING ENZYME"/>
    <property type="match status" value="1"/>
</dbReference>
<evidence type="ECO:0000256" key="11">
    <source>
        <dbReference type="PIRSR" id="PIRSR000463-1"/>
    </source>
</evidence>
<dbReference type="UniPathway" id="UPA00164"/>
<comment type="subunit">
    <text evidence="10">Monomer.</text>
</comment>
<dbReference type="GO" id="GO:0003844">
    <property type="term" value="F:1,4-alpha-glucan branching enzyme activity"/>
    <property type="evidence" value="ECO:0007669"/>
    <property type="project" value="UniProtKB-UniRule"/>
</dbReference>
<dbReference type="CDD" id="cd11322">
    <property type="entry name" value="AmyAc_Glg_BE"/>
    <property type="match status" value="1"/>
</dbReference>
<dbReference type="FunFam" id="2.60.40.1180:FF:000002">
    <property type="entry name" value="1,4-alpha-glucan branching enzyme GlgB"/>
    <property type="match status" value="1"/>
</dbReference>
<dbReference type="NCBIfam" id="NF003811">
    <property type="entry name" value="PRK05402.1"/>
    <property type="match status" value="1"/>
</dbReference>
<dbReference type="STRING" id="1027249.SAMN05216179_1775"/>
<dbReference type="GO" id="GO:0004553">
    <property type="term" value="F:hydrolase activity, hydrolyzing O-glycosyl compounds"/>
    <property type="evidence" value="ECO:0007669"/>
    <property type="project" value="InterPro"/>
</dbReference>
<dbReference type="SUPFAM" id="SSF51445">
    <property type="entry name" value="(Trans)glycosidases"/>
    <property type="match status" value="1"/>
</dbReference>
<dbReference type="InterPro" id="IPR006047">
    <property type="entry name" value="GH13_cat_dom"/>
</dbReference>
<comment type="pathway">
    <text evidence="3 10">Glycan biosynthesis; glycogen biosynthesis.</text>
</comment>
<keyword evidence="8 10" id="KW-0320">Glycogen biosynthesis</keyword>
<keyword evidence="5 10" id="KW-0321">Glycogen metabolism</keyword>
<keyword evidence="9 10" id="KW-0119">Carbohydrate metabolism</keyword>
<dbReference type="RefSeq" id="WP_073201496.1">
    <property type="nucleotide sequence ID" value="NZ_FRCZ01000003.1"/>
</dbReference>
<dbReference type="CDD" id="cd02855">
    <property type="entry name" value="E_set_GBE_prok_N"/>
    <property type="match status" value="1"/>
</dbReference>
<dbReference type="InterPro" id="IPR014756">
    <property type="entry name" value="Ig_E-set"/>
</dbReference>
<dbReference type="NCBIfam" id="TIGR01515">
    <property type="entry name" value="branching_enzym"/>
    <property type="match status" value="1"/>
</dbReference>
<keyword evidence="6 10" id="KW-0328">Glycosyltransferase</keyword>
<dbReference type="Gene3D" id="3.20.20.80">
    <property type="entry name" value="Glycosidases"/>
    <property type="match status" value="1"/>
</dbReference>
<feature type="active site" description="Proton donor" evidence="10 11">
    <location>
        <position position="358"/>
    </location>
</feature>
<dbReference type="GO" id="GO:0043169">
    <property type="term" value="F:cation binding"/>
    <property type="evidence" value="ECO:0007669"/>
    <property type="project" value="InterPro"/>
</dbReference>
<proteinExistence type="inferred from homology"/>
<dbReference type="OrthoDB" id="9800174at2"/>
<dbReference type="EMBL" id="FRCZ01000003">
    <property type="protein sequence ID" value="SHN07786.1"/>
    <property type="molecule type" value="Genomic_DNA"/>
</dbReference>